<dbReference type="AlphaFoldDB" id="A0A0A9EYS4"/>
<reference evidence="1" key="2">
    <citation type="journal article" date="2015" name="Data Brief">
        <title>Shoot transcriptome of the giant reed, Arundo donax.</title>
        <authorList>
            <person name="Barrero R.A."/>
            <person name="Guerrero F.D."/>
            <person name="Moolhuijzen P."/>
            <person name="Goolsby J.A."/>
            <person name="Tidwell J."/>
            <person name="Bellgard S.E."/>
            <person name="Bellgard M.I."/>
        </authorList>
    </citation>
    <scope>NUCLEOTIDE SEQUENCE</scope>
    <source>
        <tissue evidence="1">Shoot tissue taken approximately 20 cm above the soil surface</tissue>
    </source>
</reference>
<accession>A0A0A9EYS4</accession>
<dbReference type="PROSITE" id="PS51257">
    <property type="entry name" value="PROKAR_LIPOPROTEIN"/>
    <property type="match status" value="1"/>
</dbReference>
<proteinExistence type="predicted"/>
<organism evidence="1">
    <name type="scientific">Arundo donax</name>
    <name type="common">Giant reed</name>
    <name type="synonym">Donax arundinaceus</name>
    <dbReference type="NCBI Taxonomy" id="35708"/>
    <lineage>
        <taxon>Eukaryota</taxon>
        <taxon>Viridiplantae</taxon>
        <taxon>Streptophyta</taxon>
        <taxon>Embryophyta</taxon>
        <taxon>Tracheophyta</taxon>
        <taxon>Spermatophyta</taxon>
        <taxon>Magnoliopsida</taxon>
        <taxon>Liliopsida</taxon>
        <taxon>Poales</taxon>
        <taxon>Poaceae</taxon>
        <taxon>PACMAD clade</taxon>
        <taxon>Arundinoideae</taxon>
        <taxon>Arundineae</taxon>
        <taxon>Arundo</taxon>
    </lineage>
</organism>
<evidence type="ECO:0000313" key="1">
    <source>
        <dbReference type="EMBL" id="JAE01168.1"/>
    </source>
</evidence>
<reference evidence="1" key="1">
    <citation type="submission" date="2014-09" db="EMBL/GenBank/DDBJ databases">
        <authorList>
            <person name="Magalhaes I.L.F."/>
            <person name="Oliveira U."/>
            <person name="Santos F.R."/>
            <person name="Vidigal T.H.D.A."/>
            <person name="Brescovit A.D."/>
            <person name="Santos A.J."/>
        </authorList>
    </citation>
    <scope>NUCLEOTIDE SEQUENCE</scope>
    <source>
        <tissue evidence="1">Shoot tissue taken approximately 20 cm above the soil surface</tissue>
    </source>
</reference>
<sequence length="62" mass="7440">MPYMVHRAYSLFIIWSPLVVSCRGVNKFGVLNVQRQLQLHFRIIFHWAFVFSRYLLDAKVNI</sequence>
<name>A0A0A9EYS4_ARUDO</name>
<dbReference type="EMBL" id="GBRH01196728">
    <property type="protein sequence ID" value="JAE01168.1"/>
    <property type="molecule type" value="Transcribed_RNA"/>
</dbReference>
<protein>
    <submittedName>
        <fullName evidence="1">Uncharacterized protein</fullName>
    </submittedName>
</protein>